<dbReference type="SUPFAM" id="SSF53335">
    <property type="entry name" value="S-adenosyl-L-methionine-dependent methyltransferases"/>
    <property type="match status" value="1"/>
</dbReference>
<evidence type="ECO:0000256" key="6">
    <source>
        <dbReference type="ARBA" id="ARBA00047942"/>
    </source>
</evidence>
<sequence>MKKFINWIGCKKKLLPQLLPLIPKNYKTYYEPFLGSGALYLALMPKNAILNDVDHHLISIWKSIIDNPKLFYEKTISYENDIYQHQTQIKQKASFQTILKHFNDTTNTTNTQLTKSSLFFILTKYAFRSILRFTKDQILKTHFSYKPKFKTGILNLDDLITLQKHFIKNNHILLCHDYQKTIQTSQKDDFLFIDPPYYSGKEAHSHAFYQKTFDFKEQTNLYNELQKADQRGVKWLYTNFNTKEIRTLFKNYHFKTTKTSTSSQLTNQNNKQEIIITNYKI</sequence>
<reference evidence="8" key="1">
    <citation type="submission" date="2021-04" db="EMBL/GenBank/DDBJ databases">
        <title>Genomic features of Candidatus Phytoplasma meliae isolate ChTYXIII (1SrXIII-G).</title>
        <authorList>
            <person name="Fernandez F.D."/>
            <person name="Conci L.R."/>
        </authorList>
    </citation>
    <scope>NUCLEOTIDE SEQUENCE [LARGE SCALE GENOMIC DNA]</scope>
    <source>
        <strain evidence="8">ChTYXIII-Mo</strain>
    </source>
</reference>
<name>A0ABS5CXX1_9MOLU</name>
<evidence type="ECO:0000256" key="1">
    <source>
        <dbReference type="ARBA" id="ARBA00006594"/>
    </source>
</evidence>
<dbReference type="InterPro" id="IPR012327">
    <property type="entry name" value="MeTrfase_D12"/>
</dbReference>
<evidence type="ECO:0000256" key="7">
    <source>
        <dbReference type="RuleBase" id="RU361257"/>
    </source>
</evidence>
<dbReference type="RefSeq" id="WP_203552099.1">
    <property type="nucleotide sequence ID" value="NZ_JACAOD020000004.1"/>
</dbReference>
<evidence type="ECO:0000313" key="8">
    <source>
        <dbReference type="EMBL" id="MBP5835833.1"/>
    </source>
</evidence>
<keyword evidence="3 7" id="KW-0489">Methyltransferase</keyword>
<accession>A0ABS5CXX1</accession>
<dbReference type="InterPro" id="IPR029063">
    <property type="entry name" value="SAM-dependent_MTases_sf"/>
</dbReference>
<dbReference type="NCBIfam" id="TIGR00571">
    <property type="entry name" value="dam"/>
    <property type="match status" value="1"/>
</dbReference>
<organism evidence="8 9">
    <name type="scientific">Candidatus Phytoplasma meliae</name>
    <dbReference type="NCBI Taxonomy" id="1848402"/>
    <lineage>
        <taxon>Bacteria</taxon>
        <taxon>Bacillati</taxon>
        <taxon>Mycoplasmatota</taxon>
        <taxon>Mollicutes</taxon>
        <taxon>Acholeplasmatales</taxon>
        <taxon>Acholeplasmataceae</taxon>
        <taxon>Candidatus Phytoplasma</taxon>
        <taxon>16SrXIII (Mexican periwinkle virescence group)</taxon>
    </lineage>
</organism>
<dbReference type="Gene3D" id="1.10.1020.10">
    <property type="entry name" value="Adenine-specific Methyltransferase, Domain 2"/>
    <property type="match status" value="1"/>
</dbReference>
<keyword evidence="4 7" id="KW-0808">Transferase</keyword>
<dbReference type="GO" id="GO:0032259">
    <property type="term" value="P:methylation"/>
    <property type="evidence" value="ECO:0007669"/>
    <property type="project" value="UniProtKB-KW"/>
</dbReference>
<dbReference type="Proteomes" id="UP001195571">
    <property type="component" value="Unassembled WGS sequence"/>
</dbReference>
<comment type="caution">
    <text evidence="8">The sequence shown here is derived from an EMBL/GenBank/DDBJ whole genome shotgun (WGS) entry which is preliminary data.</text>
</comment>
<dbReference type="GO" id="GO:0009007">
    <property type="term" value="F:site-specific DNA-methyltransferase (adenine-specific) activity"/>
    <property type="evidence" value="ECO:0007669"/>
    <property type="project" value="UniProtKB-EC"/>
</dbReference>
<dbReference type="Gene3D" id="3.40.50.150">
    <property type="entry name" value="Vaccinia Virus protein VP39"/>
    <property type="match status" value="1"/>
</dbReference>
<dbReference type="PRINTS" id="PR00505">
    <property type="entry name" value="D12N6MTFRASE"/>
</dbReference>
<dbReference type="InterPro" id="IPR012263">
    <property type="entry name" value="M_m6A_EcoRV"/>
</dbReference>
<dbReference type="Pfam" id="PF02086">
    <property type="entry name" value="MethyltransfD12"/>
    <property type="match status" value="1"/>
</dbReference>
<dbReference type="PIRSF" id="PIRSF000398">
    <property type="entry name" value="M_m6A_EcoRV"/>
    <property type="match status" value="1"/>
</dbReference>
<comment type="catalytic activity">
    <reaction evidence="6 7">
        <text>a 2'-deoxyadenosine in DNA + S-adenosyl-L-methionine = an N(6)-methyl-2'-deoxyadenosine in DNA + S-adenosyl-L-homocysteine + H(+)</text>
        <dbReference type="Rhea" id="RHEA:15197"/>
        <dbReference type="Rhea" id="RHEA-COMP:12418"/>
        <dbReference type="Rhea" id="RHEA-COMP:12419"/>
        <dbReference type="ChEBI" id="CHEBI:15378"/>
        <dbReference type="ChEBI" id="CHEBI:57856"/>
        <dbReference type="ChEBI" id="CHEBI:59789"/>
        <dbReference type="ChEBI" id="CHEBI:90615"/>
        <dbReference type="ChEBI" id="CHEBI:90616"/>
        <dbReference type="EC" id="2.1.1.72"/>
    </reaction>
</comment>
<dbReference type="InterPro" id="IPR002052">
    <property type="entry name" value="DNA_methylase_N6_adenine_CS"/>
</dbReference>
<dbReference type="EC" id="2.1.1.72" evidence="2 7"/>
<protein>
    <recommendedName>
        <fullName evidence="2 7">Site-specific DNA-methyltransferase (adenine-specific)</fullName>
        <ecNumber evidence="2 7">2.1.1.72</ecNumber>
    </recommendedName>
</protein>
<evidence type="ECO:0000256" key="3">
    <source>
        <dbReference type="ARBA" id="ARBA00022603"/>
    </source>
</evidence>
<dbReference type="EMBL" id="JACAOD020000004">
    <property type="protein sequence ID" value="MBP5835833.1"/>
    <property type="molecule type" value="Genomic_DNA"/>
</dbReference>
<evidence type="ECO:0000256" key="5">
    <source>
        <dbReference type="ARBA" id="ARBA00022691"/>
    </source>
</evidence>
<proteinExistence type="inferred from homology"/>
<keyword evidence="5 7" id="KW-0949">S-adenosyl-L-methionine</keyword>
<keyword evidence="9" id="KW-1185">Reference proteome</keyword>
<gene>
    <name evidence="8" type="ORF">CHTY_001140</name>
</gene>
<comment type="similarity">
    <text evidence="1 7">Belongs to the N(4)/N(6)-methyltransferase family.</text>
</comment>
<dbReference type="InterPro" id="IPR023095">
    <property type="entry name" value="Ade_MeTrfase_dom_2"/>
</dbReference>
<dbReference type="PANTHER" id="PTHR30481">
    <property type="entry name" value="DNA ADENINE METHYLASE"/>
    <property type="match status" value="1"/>
</dbReference>
<evidence type="ECO:0000256" key="2">
    <source>
        <dbReference type="ARBA" id="ARBA00011900"/>
    </source>
</evidence>
<evidence type="ECO:0000313" key="9">
    <source>
        <dbReference type="Proteomes" id="UP001195571"/>
    </source>
</evidence>
<dbReference type="PROSITE" id="PS00092">
    <property type="entry name" value="N6_MTASE"/>
    <property type="match status" value="1"/>
</dbReference>
<evidence type="ECO:0000256" key="4">
    <source>
        <dbReference type="ARBA" id="ARBA00022679"/>
    </source>
</evidence>